<proteinExistence type="predicted"/>
<protein>
    <submittedName>
        <fullName evidence="3">Biotin--[acetyl-CoA-carboxylase] ligase</fullName>
    </submittedName>
</protein>
<accession>A0A2S7W9F9</accession>
<dbReference type="Proteomes" id="UP000237608">
    <property type="component" value="Unassembled WGS sequence"/>
</dbReference>
<dbReference type="Pfam" id="PF03099">
    <property type="entry name" value="BPL_LplA_LipB"/>
    <property type="match status" value="1"/>
</dbReference>
<dbReference type="RefSeq" id="WP_105045008.1">
    <property type="nucleotide sequence ID" value="NZ_CP150662.1"/>
</dbReference>
<dbReference type="PROSITE" id="PS51733">
    <property type="entry name" value="BPL_LPL_CATALYTIC"/>
    <property type="match status" value="1"/>
</dbReference>
<evidence type="ECO:0000256" key="1">
    <source>
        <dbReference type="ARBA" id="ARBA00022598"/>
    </source>
</evidence>
<dbReference type="InterPro" id="IPR004408">
    <property type="entry name" value="Biotin_CoA_COase_ligase"/>
</dbReference>
<dbReference type="CDD" id="cd16442">
    <property type="entry name" value="BPL"/>
    <property type="match status" value="1"/>
</dbReference>
<dbReference type="Gene3D" id="3.30.930.10">
    <property type="entry name" value="Bira Bifunctional Protein, Domain 2"/>
    <property type="match status" value="1"/>
</dbReference>
<dbReference type="OrthoDB" id="9807064at2"/>
<dbReference type="PANTHER" id="PTHR12835">
    <property type="entry name" value="BIOTIN PROTEIN LIGASE"/>
    <property type="match status" value="1"/>
</dbReference>
<dbReference type="NCBIfam" id="TIGR00121">
    <property type="entry name" value="birA_ligase"/>
    <property type="match status" value="1"/>
</dbReference>
<gene>
    <name evidence="3" type="ORF">BTO13_00530</name>
</gene>
<dbReference type="EMBL" id="MSCL01000001">
    <property type="protein sequence ID" value="PQJ73852.1"/>
    <property type="molecule type" value="Genomic_DNA"/>
</dbReference>
<name>A0A2S7W9F9_9FLAO</name>
<keyword evidence="4" id="KW-1185">Reference proteome</keyword>
<dbReference type="InterPro" id="IPR045864">
    <property type="entry name" value="aa-tRNA-synth_II/BPL/LPL"/>
</dbReference>
<reference evidence="3 4" key="1">
    <citation type="submission" date="2016-12" db="EMBL/GenBank/DDBJ databases">
        <title>Trade-off between light-utilization and light-protection in marine flavobacteria.</title>
        <authorList>
            <person name="Kumagai Y."/>
            <person name="Yoshizawa S."/>
            <person name="Kogure K."/>
            <person name="Iwasaki W."/>
        </authorList>
    </citation>
    <scope>NUCLEOTIDE SEQUENCE [LARGE SCALE GENOMIC DNA]</scope>
    <source>
        <strain evidence="3 4">KCTC 22729</strain>
    </source>
</reference>
<evidence type="ECO:0000313" key="3">
    <source>
        <dbReference type="EMBL" id="PQJ73852.1"/>
    </source>
</evidence>
<evidence type="ECO:0000313" key="4">
    <source>
        <dbReference type="Proteomes" id="UP000237608"/>
    </source>
</evidence>
<dbReference type="PANTHER" id="PTHR12835:SF5">
    <property type="entry name" value="BIOTIN--PROTEIN LIGASE"/>
    <property type="match status" value="1"/>
</dbReference>
<keyword evidence="1 3" id="KW-0436">Ligase</keyword>
<dbReference type="GO" id="GO:0005737">
    <property type="term" value="C:cytoplasm"/>
    <property type="evidence" value="ECO:0007669"/>
    <property type="project" value="TreeGrafter"/>
</dbReference>
<comment type="caution">
    <text evidence="3">The sequence shown here is derived from an EMBL/GenBank/DDBJ whole genome shotgun (WGS) entry which is preliminary data.</text>
</comment>
<evidence type="ECO:0000259" key="2">
    <source>
        <dbReference type="PROSITE" id="PS51733"/>
    </source>
</evidence>
<feature type="domain" description="BPL/LPL catalytic" evidence="2">
    <location>
        <begin position="1"/>
        <end position="178"/>
    </location>
</feature>
<dbReference type="AlphaFoldDB" id="A0A2S7W9F9"/>
<dbReference type="InterPro" id="IPR004143">
    <property type="entry name" value="BPL_LPL_catalytic"/>
</dbReference>
<organism evidence="3 4">
    <name type="scientific">Polaribacter gangjinensis</name>
    <dbReference type="NCBI Taxonomy" id="574710"/>
    <lineage>
        <taxon>Bacteria</taxon>
        <taxon>Pseudomonadati</taxon>
        <taxon>Bacteroidota</taxon>
        <taxon>Flavobacteriia</taxon>
        <taxon>Flavobacteriales</taxon>
        <taxon>Flavobacteriaceae</taxon>
    </lineage>
</organism>
<dbReference type="SUPFAM" id="SSF55681">
    <property type="entry name" value="Class II aaRS and biotin synthetases"/>
    <property type="match status" value="1"/>
</dbReference>
<sequence length="243" mass="27808">MKLIKLNAINSTNTFLKDLSKNTILENFTIVVTENQTNGRGQQESSWVSEPNKNLTFSVYLCDLNLDISNKKYLNYAVSLSIFSVLKNKNIPNLAIKWPNDIVSGNKKLCGILIENSIQKNSIQNSIIGIGLNVNQERFSETLKNVTSLKNLLHKDVELDNLLKDICFELQNQLLILSEKKYQMLEDNYLKVLYQIHKAMMFKNTENELFLGIIRGISETGNIIIELENETKREFGIKEISFA</sequence>
<dbReference type="GO" id="GO:0004077">
    <property type="term" value="F:biotin--[biotin carboxyl-carrier protein] ligase activity"/>
    <property type="evidence" value="ECO:0007669"/>
    <property type="project" value="InterPro"/>
</dbReference>